<feature type="compositionally biased region" description="Polar residues" evidence="5">
    <location>
        <begin position="311"/>
        <end position="329"/>
    </location>
</feature>
<evidence type="ECO:0000313" key="8">
    <source>
        <dbReference type="Proteomes" id="UP001162131"/>
    </source>
</evidence>
<dbReference type="Pfam" id="PF12894">
    <property type="entry name" value="ANAPC4_WD40"/>
    <property type="match status" value="1"/>
</dbReference>
<dbReference type="AlphaFoldDB" id="A0AAU9IP25"/>
<accession>A0AAU9IP25</accession>
<feature type="coiled-coil region" evidence="4">
    <location>
        <begin position="482"/>
        <end position="552"/>
    </location>
</feature>
<feature type="region of interest" description="Disordered" evidence="5">
    <location>
        <begin position="302"/>
        <end position="344"/>
    </location>
</feature>
<feature type="domain" description="Anaphase-promoting complex subunit 4-like WD40" evidence="6">
    <location>
        <begin position="67"/>
        <end position="127"/>
    </location>
</feature>
<dbReference type="InterPro" id="IPR024977">
    <property type="entry name" value="Apc4-like_WD40_dom"/>
</dbReference>
<dbReference type="SMART" id="SM00320">
    <property type="entry name" value="WD40"/>
    <property type="match status" value="6"/>
</dbReference>
<dbReference type="Proteomes" id="UP001162131">
    <property type="component" value="Unassembled WGS sequence"/>
</dbReference>
<evidence type="ECO:0000256" key="2">
    <source>
        <dbReference type="ARBA" id="ARBA00022737"/>
    </source>
</evidence>
<sequence>MSTSIASCSTVILTHDFDSSNLLLRIQNHSGKINCVTWNHNNRILASSGDDSSIFLSLAETGERVGVFEVKEEQPSPVNSIAFTSKSDLLASGYANGTVKVWDLHKKEVSMNVRQHSDSVSCVSWNATDTQVASGSLSGEIALHSMLTQVSVANLKQKGSGGIKLLQFSQLKKQLLGAATDNGSVYIWDANSRTVTASFPNFHNSPVTGLAFSSVNHMLMCTAGLDHKVHFYDIQERRVVKTMELEAPITSLAFNGEGHTIAIGTLYGGVQIYDLRSTNAAKSNLRGHEGSSVNWIEFSKVRGRERPAPSRSASYNTQAKEPSSATSLKSGDESPYPGGRFRTIEEIKQEAKLRVEMKRREQREGTNPEINNRSVSPFPGVKPPVVPQPQENLTTVSEPALKIPETFKPTEKPLTPKPPPTPEVPKPVVEIPPKVPQPDKIPAKLQEIPQEEAKKPPESVVSEARKKVESILNDKPLDTSRLETIENKLESQEKAITGLRDDIHNLHIELIRQFMIQQNDMRSLLEEYSSANSKLLQELSDLKEENLRLKHNSY</sequence>
<dbReference type="InterPro" id="IPR019775">
    <property type="entry name" value="WD40_repeat_CS"/>
</dbReference>
<dbReference type="PANTHER" id="PTHR44414">
    <property type="entry name" value="PROTEIN NEDD1"/>
    <property type="match status" value="1"/>
</dbReference>
<dbReference type="InterPro" id="IPR036322">
    <property type="entry name" value="WD40_repeat_dom_sf"/>
</dbReference>
<feature type="repeat" description="WD" evidence="3">
    <location>
        <begin position="26"/>
        <end position="56"/>
    </location>
</feature>
<organism evidence="7 8">
    <name type="scientific">Blepharisma stoltei</name>
    <dbReference type="NCBI Taxonomy" id="1481888"/>
    <lineage>
        <taxon>Eukaryota</taxon>
        <taxon>Sar</taxon>
        <taxon>Alveolata</taxon>
        <taxon>Ciliophora</taxon>
        <taxon>Postciliodesmatophora</taxon>
        <taxon>Heterotrichea</taxon>
        <taxon>Heterotrichida</taxon>
        <taxon>Blepharismidae</taxon>
        <taxon>Blepharisma</taxon>
    </lineage>
</organism>
<dbReference type="CDD" id="cd00200">
    <property type="entry name" value="WD40"/>
    <property type="match status" value="1"/>
</dbReference>
<dbReference type="GO" id="GO:0000278">
    <property type="term" value="P:mitotic cell cycle"/>
    <property type="evidence" value="ECO:0007669"/>
    <property type="project" value="TreeGrafter"/>
</dbReference>
<keyword evidence="2" id="KW-0677">Repeat</keyword>
<feature type="repeat" description="WD" evidence="3">
    <location>
        <begin position="71"/>
        <end position="112"/>
    </location>
</feature>
<dbReference type="Pfam" id="PF00400">
    <property type="entry name" value="WD40"/>
    <property type="match status" value="2"/>
</dbReference>
<name>A0AAU9IP25_9CILI</name>
<dbReference type="PROSITE" id="PS50294">
    <property type="entry name" value="WD_REPEATS_REGION"/>
    <property type="match status" value="1"/>
</dbReference>
<feature type="region of interest" description="Disordered" evidence="5">
    <location>
        <begin position="358"/>
        <end position="391"/>
    </location>
</feature>
<gene>
    <name evidence="7" type="ORF">BSTOLATCC_MIC12740</name>
</gene>
<keyword evidence="4" id="KW-0175">Coiled coil</keyword>
<dbReference type="GO" id="GO:0007020">
    <property type="term" value="P:microtubule nucleation"/>
    <property type="evidence" value="ECO:0007669"/>
    <property type="project" value="TreeGrafter"/>
</dbReference>
<evidence type="ECO:0000259" key="6">
    <source>
        <dbReference type="Pfam" id="PF12894"/>
    </source>
</evidence>
<proteinExistence type="predicted"/>
<dbReference type="SUPFAM" id="SSF50978">
    <property type="entry name" value="WD40 repeat-like"/>
    <property type="match status" value="1"/>
</dbReference>
<evidence type="ECO:0000256" key="1">
    <source>
        <dbReference type="ARBA" id="ARBA00022574"/>
    </source>
</evidence>
<dbReference type="PANTHER" id="PTHR44414:SF1">
    <property type="entry name" value="PROTEIN NEDD1"/>
    <property type="match status" value="1"/>
</dbReference>
<dbReference type="Gene3D" id="2.130.10.10">
    <property type="entry name" value="YVTN repeat-like/Quinoprotein amine dehydrogenase"/>
    <property type="match status" value="2"/>
</dbReference>
<feature type="region of interest" description="Disordered" evidence="5">
    <location>
        <begin position="407"/>
        <end position="427"/>
    </location>
</feature>
<dbReference type="GO" id="GO:0005813">
    <property type="term" value="C:centrosome"/>
    <property type="evidence" value="ECO:0007669"/>
    <property type="project" value="TreeGrafter"/>
</dbReference>
<dbReference type="InterPro" id="IPR015943">
    <property type="entry name" value="WD40/YVTN_repeat-like_dom_sf"/>
</dbReference>
<dbReference type="InterPro" id="IPR001680">
    <property type="entry name" value="WD40_rpt"/>
</dbReference>
<dbReference type="GO" id="GO:0005814">
    <property type="term" value="C:centriole"/>
    <property type="evidence" value="ECO:0007669"/>
    <property type="project" value="TreeGrafter"/>
</dbReference>
<evidence type="ECO:0000256" key="3">
    <source>
        <dbReference type="PROSITE-ProRule" id="PRU00221"/>
    </source>
</evidence>
<dbReference type="GO" id="GO:0000922">
    <property type="term" value="C:spindle pole"/>
    <property type="evidence" value="ECO:0007669"/>
    <property type="project" value="TreeGrafter"/>
</dbReference>
<protein>
    <recommendedName>
        <fullName evidence="6">Anaphase-promoting complex subunit 4-like WD40 domain-containing protein</fullName>
    </recommendedName>
</protein>
<reference evidence="7" key="1">
    <citation type="submission" date="2021-09" db="EMBL/GenBank/DDBJ databases">
        <authorList>
            <consortium name="AG Swart"/>
            <person name="Singh M."/>
            <person name="Singh A."/>
            <person name="Seah K."/>
            <person name="Emmerich C."/>
        </authorList>
    </citation>
    <scope>NUCLEOTIDE SEQUENCE</scope>
    <source>
        <strain evidence="7">ATCC30299</strain>
    </source>
</reference>
<comment type="caution">
    <text evidence="7">The sequence shown here is derived from an EMBL/GenBank/DDBJ whole genome shotgun (WGS) entry which is preliminary data.</text>
</comment>
<keyword evidence="8" id="KW-1185">Reference proteome</keyword>
<dbReference type="GO" id="GO:0036064">
    <property type="term" value="C:ciliary basal body"/>
    <property type="evidence" value="ECO:0007669"/>
    <property type="project" value="TreeGrafter"/>
</dbReference>
<dbReference type="GO" id="GO:0043015">
    <property type="term" value="F:gamma-tubulin binding"/>
    <property type="evidence" value="ECO:0007669"/>
    <property type="project" value="TreeGrafter"/>
</dbReference>
<dbReference type="PROSITE" id="PS00678">
    <property type="entry name" value="WD_REPEATS_1"/>
    <property type="match status" value="1"/>
</dbReference>
<keyword evidence="1 3" id="KW-0853">WD repeat</keyword>
<dbReference type="InterPro" id="IPR052818">
    <property type="entry name" value="NEDD1_Spindle_Assembly"/>
</dbReference>
<dbReference type="PROSITE" id="PS50082">
    <property type="entry name" value="WD_REPEATS_2"/>
    <property type="match status" value="2"/>
</dbReference>
<feature type="compositionally biased region" description="Pro residues" evidence="5">
    <location>
        <begin position="415"/>
        <end position="425"/>
    </location>
</feature>
<evidence type="ECO:0000313" key="7">
    <source>
        <dbReference type="EMBL" id="CAG9314962.1"/>
    </source>
</evidence>
<evidence type="ECO:0000256" key="4">
    <source>
        <dbReference type="SAM" id="Coils"/>
    </source>
</evidence>
<dbReference type="EMBL" id="CAJZBQ010000013">
    <property type="protein sequence ID" value="CAG9314962.1"/>
    <property type="molecule type" value="Genomic_DNA"/>
</dbReference>
<evidence type="ECO:0000256" key="5">
    <source>
        <dbReference type="SAM" id="MobiDB-lite"/>
    </source>
</evidence>
<dbReference type="GO" id="GO:0005737">
    <property type="term" value="C:cytoplasm"/>
    <property type="evidence" value="ECO:0007669"/>
    <property type="project" value="TreeGrafter"/>
</dbReference>